<dbReference type="Proteomes" id="UP000709295">
    <property type="component" value="Unassembled WGS sequence"/>
</dbReference>
<name>A0A8J5ICF1_9STRA</name>
<comment type="caution">
    <text evidence="1">The sequence shown here is derived from an EMBL/GenBank/DDBJ whole genome shotgun (WGS) entry which is preliminary data.</text>
</comment>
<reference evidence="1" key="1">
    <citation type="submission" date="2021-01" db="EMBL/GenBank/DDBJ databases">
        <title>Phytophthora aleatoria, a newly-described species from Pinus radiata is distinct from Phytophthora cactorum isolates based on comparative genomics.</title>
        <authorList>
            <person name="Mcdougal R."/>
            <person name="Panda P."/>
            <person name="Williams N."/>
            <person name="Studholme D.J."/>
        </authorList>
    </citation>
    <scope>NUCLEOTIDE SEQUENCE</scope>
    <source>
        <strain evidence="1">NZFS 4037</strain>
    </source>
</reference>
<organism evidence="1 2">
    <name type="scientific">Phytophthora aleatoria</name>
    <dbReference type="NCBI Taxonomy" id="2496075"/>
    <lineage>
        <taxon>Eukaryota</taxon>
        <taxon>Sar</taxon>
        <taxon>Stramenopiles</taxon>
        <taxon>Oomycota</taxon>
        <taxon>Peronosporomycetes</taxon>
        <taxon>Peronosporales</taxon>
        <taxon>Peronosporaceae</taxon>
        <taxon>Phytophthora</taxon>
    </lineage>
</organism>
<keyword evidence="2" id="KW-1185">Reference proteome</keyword>
<gene>
    <name evidence="1" type="ORF">JG688_00011586</name>
</gene>
<evidence type="ECO:0000313" key="1">
    <source>
        <dbReference type="EMBL" id="KAG6956086.1"/>
    </source>
</evidence>
<proteinExistence type="predicted"/>
<dbReference type="AlphaFoldDB" id="A0A8J5ICF1"/>
<evidence type="ECO:0000313" key="2">
    <source>
        <dbReference type="Proteomes" id="UP000709295"/>
    </source>
</evidence>
<dbReference type="EMBL" id="JAENGY010000824">
    <property type="protein sequence ID" value="KAG6956086.1"/>
    <property type="molecule type" value="Genomic_DNA"/>
</dbReference>
<accession>A0A8J5ICF1</accession>
<sequence>MISTMGRPRMLKRALGSGIVNVQNASTSSSGVATLRWYGSFRWKTASAFLLKPWPALLEPRLIAIGGDEGRTGVNLTAQLRQSSTTFLESRHLMSIRIPYWYCCTSSSDPLTG</sequence>
<protein>
    <submittedName>
        <fullName evidence="1">Uncharacterized protein</fullName>
    </submittedName>
</protein>